<feature type="chain" id="PRO_5042132167" description="J domain-containing protein" evidence="2">
    <location>
        <begin position="25"/>
        <end position="688"/>
    </location>
</feature>
<feature type="signal peptide" evidence="2">
    <location>
        <begin position="1"/>
        <end position="24"/>
    </location>
</feature>
<feature type="domain" description="J" evidence="3">
    <location>
        <begin position="34"/>
        <end position="96"/>
    </location>
</feature>
<dbReference type="Gene3D" id="1.10.287.110">
    <property type="entry name" value="DnaJ domain"/>
    <property type="match status" value="1"/>
</dbReference>
<name>A0AAF0WM82_DAUCS</name>
<dbReference type="PANTHER" id="PTHR44303:SF2">
    <property type="entry name" value="DNAJ HOMOLOG SUBFAMILY C MEMBER 16"/>
    <property type="match status" value="1"/>
</dbReference>
<dbReference type="InterPro" id="IPR001623">
    <property type="entry name" value="DnaJ_domain"/>
</dbReference>
<keyword evidence="2" id="KW-0732">Signal</keyword>
<dbReference type="InterPro" id="IPR052448">
    <property type="entry name" value="DnaJ_C16_autophagy_reg"/>
</dbReference>
<feature type="compositionally biased region" description="Acidic residues" evidence="1">
    <location>
        <begin position="679"/>
        <end position="688"/>
    </location>
</feature>
<evidence type="ECO:0000256" key="1">
    <source>
        <dbReference type="SAM" id="MobiDB-lite"/>
    </source>
</evidence>
<dbReference type="InterPro" id="IPR036869">
    <property type="entry name" value="J_dom_sf"/>
</dbReference>
<sequence length="688" mass="78238">MAKSIVKAYSIPLLLFSLSLYCQLIMVPRCFPSSHYDVLGINMHSSVEQVTHAYHHLTANWNSTTHPLDTVQFIQIRYAFELLTNNLWKRDYDIHGIDEQYHVIHKMEKQYAASNISHVTLPLLEPNSFDTLDPDFHVIRLEDFLSEGTPNPMLIQVFSLGSNRCAKFADTWKRIINLLEGIAKTGVVELGDVKLAAYLSEKRSTGQPLFRNGLPSLLAFPPGCKTSECLVRYPGELSVDAVTDWFSTIILGLPRIMYYTKESLVQNFLQRSGRHKVKAIFISKSGERATPFVRQAAKNYWAYVSFAFALWREEESSFWWNTFGVESAPAIIFLKDPGVDPVVYHGSINNSYFIDIMEQNKYHELPQLRSVTSMELGCDPRGYSRAGNDIMVWYCVVLAGRQSLELNKMHQTMRRVQENLSNDGDAAAQDKLEAAIALKDKRLTFTWLDGEAQNRRCLFYIHSEYSYETCGARRDLRDVPKLIIIRYARNGTEDSDKKEKDSNNYLAAYLAKDIDPTSQLVAHYNGSDDIHQITQWISTVIKDGDSRNIPFFKTETPELVPEDVDPIWSTGTEKILSSGKGIMRRIISLTTGFSDLLCDPRCGPFLLLGALMSFGGVWMRRSQAANLIESQTKKEPCTVDNEVIKKRRPPLEPGSKRYKLPSMTDEEPKDAYQVPFSDSDSDDGICEK</sequence>
<evidence type="ECO:0000313" key="5">
    <source>
        <dbReference type="Proteomes" id="UP000077755"/>
    </source>
</evidence>
<reference evidence="4" key="1">
    <citation type="journal article" date="2016" name="Nat. Genet.">
        <title>A high-quality carrot genome assembly provides new insights into carotenoid accumulation and asterid genome evolution.</title>
        <authorList>
            <person name="Iorizzo M."/>
            <person name="Ellison S."/>
            <person name="Senalik D."/>
            <person name="Zeng P."/>
            <person name="Satapoomin P."/>
            <person name="Huang J."/>
            <person name="Bowman M."/>
            <person name="Iovene M."/>
            <person name="Sanseverino W."/>
            <person name="Cavagnaro P."/>
            <person name="Yildiz M."/>
            <person name="Macko-Podgorni A."/>
            <person name="Moranska E."/>
            <person name="Grzebelus E."/>
            <person name="Grzebelus D."/>
            <person name="Ashrafi H."/>
            <person name="Zheng Z."/>
            <person name="Cheng S."/>
            <person name="Spooner D."/>
            <person name="Van Deynze A."/>
            <person name="Simon P."/>
        </authorList>
    </citation>
    <scope>NUCLEOTIDE SEQUENCE</scope>
    <source>
        <tissue evidence="4">Leaf</tissue>
    </source>
</reference>
<feature type="region of interest" description="Disordered" evidence="1">
    <location>
        <begin position="643"/>
        <end position="688"/>
    </location>
</feature>
<accession>A0AAF0WM82</accession>
<evidence type="ECO:0000313" key="4">
    <source>
        <dbReference type="EMBL" id="WOG92527.1"/>
    </source>
</evidence>
<dbReference type="AlphaFoldDB" id="A0AAF0WM82"/>
<dbReference type="Proteomes" id="UP000077755">
    <property type="component" value="Chromosome 3"/>
</dbReference>
<protein>
    <recommendedName>
        <fullName evidence="3">J domain-containing protein</fullName>
    </recommendedName>
</protein>
<proteinExistence type="predicted"/>
<gene>
    <name evidence="4" type="ORF">DCAR_0311797</name>
</gene>
<dbReference type="EMBL" id="CP093345">
    <property type="protein sequence ID" value="WOG92527.1"/>
    <property type="molecule type" value="Genomic_DNA"/>
</dbReference>
<evidence type="ECO:0000259" key="3">
    <source>
        <dbReference type="PROSITE" id="PS50076"/>
    </source>
</evidence>
<dbReference type="KEGG" id="dcr:108214911"/>
<dbReference type="SUPFAM" id="SSF46565">
    <property type="entry name" value="Chaperone J-domain"/>
    <property type="match status" value="1"/>
</dbReference>
<dbReference type="PROSITE" id="PS50076">
    <property type="entry name" value="DNAJ_2"/>
    <property type="match status" value="1"/>
</dbReference>
<evidence type="ECO:0000256" key="2">
    <source>
        <dbReference type="SAM" id="SignalP"/>
    </source>
</evidence>
<organism evidence="4 5">
    <name type="scientific">Daucus carota subsp. sativus</name>
    <name type="common">Carrot</name>
    <dbReference type="NCBI Taxonomy" id="79200"/>
    <lineage>
        <taxon>Eukaryota</taxon>
        <taxon>Viridiplantae</taxon>
        <taxon>Streptophyta</taxon>
        <taxon>Embryophyta</taxon>
        <taxon>Tracheophyta</taxon>
        <taxon>Spermatophyta</taxon>
        <taxon>Magnoliopsida</taxon>
        <taxon>eudicotyledons</taxon>
        <taxon>Gunneridae</taxon>
        <taxon>Pentapetalae</taxon>
        <taxon>asterids</taxon>
        <taxon>campanulids</taxon>
        <taxon>Apiales</taxon>
        <taxon>Apiaceae</taxon>
        <taxon>Apioideae</taxon>
        <taxon>Scandiceae</taxon>
        <taxon>Daucinae</taxon>
        <taxon>Daucus</taxon>
        <taxon>Daucus sect. Daucus</taxon>
    </lineage>
</organism>
<reference evidence="4" key="2">
    <citation type="submission" date="2022-03" db="EMBL/GenBank/DDBJ databases">
        <title>Draft title - Genomic analysis of global carrot germplasm unveils the trajectory of domestication and the origin of high carotenoid orange carrot.</title>
        <authorList>
            <person name="Iorizzo M."/>
            <person name="Ellison S."/>
            <person name="Senalik D."/>
            <person name="Macko-Podgorni A."/>
            <person name="Grzebelus D."/>
            <person name="Bostan H."/>
            <person name="Rolling W."/>
            <person name="Curaba J."/>
            <person name="Simon P."/>
        </authorList>
    </citation>
    <scope>NUCLEOTIDE SEQUENCE</scope>
    <source>
        <tissue evidence="4">Leaf</tissue>
    </source>
</reference>
<dbReference type="PANTHER" id="PTHR44303">
    <property type="entry name" value="DNAJ HOMOLOG SUBFAMILY C MEMBER 16"/>
    <property type="match status" value="1"/>
</dbReference>
<keyword evidence="5" id="KW-1185">Reference proteome</keyword>